<organism evidence="3 4">
    <name type="scientific">Brevibacillus formosus</name>
    <dbReference type="NCBI Taxonomy" id="54913"/>
    <lineage>
        <taxon>Bacteria</taxon>
        <taxon>Bacillati</taxon>
        <taxon>Bacillota</taxon>
        <taxon>Bacilli</taxon>
        <taxon>Bacillales</taxon>
        <taxon>Paenibacillaceae</taxon>
        <taxon>Brevibacillus</taxon>
    </lineage>
</organism>
<sequence length="79" mass="8789">MVAVNDLATNKMSSGFGFVIIFGIIPGVFCLTARRMIRASGPFFVKDVSTVFIKKDVTVYGRQKTVRLFLATRLVWGDL</sequence>
<reference evidence="2 5" key="2">
    <citation type="submission" date="2019-06" db="EMBL/GenBank/DDBJ databases">
        <title>Whole genome shotgun sequence of Brevibacillus formosus NBRC 15716.</title>
        <authorList>
            <person name="Hosoyama A."/>
            <person name="Uohara A."/>
            <person name="Ohji S."/>
            <person name="Ichikawa N."/>
        </authorList>
    </citation>
    <scope>NUCLEOTIDE SEQUENCE [LARGE SCALE GENOMIC DNA]</scope>
    <source>
        <strain evidence="2 5">NBRC 15716</strain>
    </source>
</reference>
<evidence type="ECO:0000256" key="1">
    <source>
        <dbReference type="SAM" id="Phobius"/>
    </source>
</evidence>
<gene>
    <name evidence="3" type="ORF">AA984_20790</name>
    <name evidence="2" type="ORF">BFO01nite_55800</name>
</gene>
<keyword evidence="1" id="KW-0472">Membrane</keyword>
<evidence type="ECO:0000313" key="4">
    <source>
        <dbReference type="Proteomes" id="UP000035218"/>
    </source>
</evidence>
<evidence type="ECO:0000313" key="5">
    <source>
        <dbReference type="Proteomes" id="UP000319498"/>
    </source>
</evidence>
<feature type="transmembrane region" description="Helical" evidence="1">
    <location>
        <begin position="12"/>
        <end position="33"/>
    </location>
</feature>
<reference evidence="3 4" key="1">
    <citation type="submission" date="2015-05" db="EMBL/GenBank/DDBJ databases">
        <title>Genome sequencing project for genomic taxonomy and phylogenomics of Bacillus-like bacteria.</title>
        <authorList>
            <person name="Liu B."/>
            <person name="Wang J."/>
            <person name="Zhu Y."/>
            <person name="Liu G."/>
            <person name="Chen Q."/>
            <person name="Chen Z."/>
            <person name="Lan J."/>
            <person name="Che J."/>
            <person name="Ge C."/>
            <person name="Shi H."/>
            <person name="Pan Z."/>
            <person name="Liu X."/>
        </authorList>
    </citation>
    <scope>NUCLEOTIDE SEQUENCE [LARGE SCALE GENOMIC DNA]</scope>
    <source>
        <strain evidence="3 4">DSM 9885</strain>
    </source>
</reference>
<dbReference type="EMBL" id="BJOL01000048">
    <property type="protein sequence ID" value="GED61448.1"/>
    <property type="molecule type" value="Genomic_DNA"/>
</dbReference>
<keyword evidence="1" id="KW-1133">Transmembrane helix</keyword>
<evidence type="ECO:0000313" key="3">
    <source>
        <dbReference type="EMBL" id="KLH97573.1"/>
    </source>
</evidence>
<proteinExistence type="predicted"/>
<dbReference type="Proteomes" id="UP000319498">
    <property type="component" value="Unassembled WGS sequence"/>
</dbReference>
<evidence type="ECO:0000313" key="2">
    <source>
        <dbReference type="EMBL" id="GED61448.1"/>
    </source>
</evidence>
<dbReference type="AlphaFoldDB" id="A0A837KK55"/>
<dbReference type="Proteomes" id="UP000035218">
    <property type="component" value="Unassembled WGS sequence"/>
</dbReference>
<keyword evidence="5" id="KW-1185">Reference proteome</keyword>
<accession>A0A837KK55</accession>
<name>A0A837KK55_9BACL</name>
<keyword evidence="1" id="KW-0812">Transmembrane</keyword>
<comment type="caution">
    <text evidence="3">The sequence shown here is derived from an EMBL/GenBank/DDBJ whole genome shotgun (WGS) entry which is preliminary data.</text>
</comment>
<dbReference type="EMBL" id="LDCN01000006">
    <property type="protein sequence ID" value="KLH97573.1"/>
    <property type="molecule type" value="Genomic_DNA"/>
</dbReference>
<protein>
    <submittedName>
        <fullName evidence="3">Uncharacterized protein</fullName>
    </submittedName>
</protein>